<dbReference type="EC" id="3.1.26.4" evidence="3"/>
<dbReference type="EMBL" id="PQXL01000165">
    <property type="protein sequence ID" value="THV50084.1"/>
    <property type="molecule type" value="Genomic_DNA"/>
</dbReference>
<evidence type="ECO:0000256" key="2">
    <source>
        <dbReference type="ARBA" id="ARBA00005300"/>
    </source>
</evidence>
<dbReference type="PANTHER" id="PTHR10642:SF26">
    <property type="entry name" value="RIBONUCLEASE H1"/>
    <property type="match status" value="1"/>
</dbReference>
<protein>
    <recommendedName>
        <fullName evidence="3">ribonuclease H</fullName>
        <ecNumber evidence="3">3.1.26.4</ecNumber>
    </recommendedName>
</protein>
<evidence type="ECO:0000256" key="6">
    <source>
        <dbReference type="ARBA" id="ARBA00022759"/>
    </source>
</evidence>
<dbReference type="PANTHER" id="PTHR10642">
    <property type="entry name" value="RIBONUCLEASE H1"/>
    <property type="match status" value="1"/>
</dbReference>
<organism evidence="9 10">
    <name type="scientific">Botrytis galanthina</name>
    <dbReference type="NCBI Taxonomy" id="278940"/>
    <lineage>
        <taxon>Eukaryota</taxon>
        <taxon>Fungi</taxon>
        <taxon>Dikarya</taxon>
        <taxon>Ascomycota</taxon>
        <taxon>Pezizomycotina</taxon>
        <taxon>Leotiomycetes</taxon>
        <taxon>Helotiales</taxon>
        <taxon>Sclerotiniaceae</taxon>
        <taxon>Botrytis</taxon>
    </lineage>
</organism>
<evidence type="ECO:0000256" key="4">
    <source>
        <dbReference type="ARBA" id="ARBA00022722"/>
    </source>
</evidence>
<keyword evidence="10" id="KW-1185">Reference proteome</keyword>
<name>A0A4S8R9T7_9HELO</name>
<evidence type="ECO:0000313" key="10">
    <source>
        <dbReference type="Proteomes" id="UP000308671"/>
    </source>
</evidence>
<evidence type="ECO:0000256" key="3">
    <source>
        <dbReference type="ARBA" id="ARBA00012180"/>
    </source>
</evidence>
<dbReference type="GO" id="GO:0004523">
    <property type="term" value="F:RNA-DNA hybrid ribonuclease activity"/>
    <property type="evidence" value="ECO:0007669"/>
    <property type="project" value="UniProtKB-EC"/>
</dbReference>
<keyword evidence="6" id="KW-0255">Endonuclease</keyword>
<reference evidence="9 10" key="1">
    <citation type="submission" date="2017-12" db="EMBL/GenBank/DDBJ databases">
        <title>Comparative genomics of Botrytis spp.</title>
        <authorList>
            <person name="Valero-Jimenez C.A."/>
            <person name="Tapia P."/>
            <person name="Veloso J."/>
            <person name="Silva-Moreno E."/>
            <person name="Staats M."/>
            <person name="Valdes J.H."/>
            <person name="Van Kan J.A.L."/>
        </authorList>
    </citation>
    <scope>NUCLEOTIDE SEQUENCE [LARGE SCALE GENOMIC DNA]</scope>
    <source>
        <strain evidence="9 10">MUCL435</strain>
    </source>
</reference>
<dbReference type="OrthoDB" id="245563at2759"/>
<accession>A0A4S8R9T7</accession>
<comment type="caution">
    <text evidence="9">The sequence shown here is derived from an EMBL/GenBank/DDBJ whole genome shotgun (WGS) entry which is preliminary data.</text>
</comment>
<feature type="domain" description="RNase H type-1" evidence="8">
    <location>
        <begin position="85"/>
        <end position="253"/>
    </location>
</feature>
<proteinExistence type="inferred from homology"/>
<dbReference type="PROSITE" id="PS50879">
    <property type="entry name" value="RNASE_H_1"/>
    <property type="match status" value="1"/>
</dbReference>
<keyword evidence="7" id="KW-0378">Hydrolase</keyword>
<dbReference type="SUPFAM" id="SSF53098">
    <property type="entry name" value="Ribonuclease H-like"/>
    <property type="match status" value="1"/>
</dbReference>
<dbReference type="InterPro" id="IPR012337">
    <property type="entry name" value="RNaseH-like_sf"/>
</dbReference>
<sequence length="425" mass="48940">MLTIIKKTRVPPSLFRKISQTYKNPGIMMKKSHSQERHRVRAFDPRLSDGTLVTPKDVQYIKDSGTSYFEYPEADFVYYKTGVYSPRAFVVAVDGACPGNGTTGAEKSSFGVFFGPDSPLNTYDTITRPSGEKHTNNYSELMAALHALELLKHHSGLRNYISDHPLVIHHSFRVDVIIITDSKFVHDCLTSWLPNWLKNGFRTVDGKPVANKDLILRIHHMIELLSDDVDIQLWHVRREHNRDADELAVRALRTQPTHQAQYIASSSLQHFRSGIIHRAPRIMHLANEIGIFPQKNCMEMHLGEIIMSMVMAGKDRGANFETLFGPEYRSDNLYVMYRRLSRAVLYLSLDESGHHLYPDKFIWTARGTARYQLAGKNPRPFNIYEARKLRKWCIDNRLFSDGKRLTSLLDLIHRTRLEFGLDQQT</sequence>
<dbReference type="AlphaFoldDB" id="A0A4S8R9T7"/>
<dbReference type="InterPro" id="IPR050092">
    <property type="entry name" value="RNase_H"/>
</dbReference>
<dbReference type="InterPro" id="IPR002156">
    <property type="entry name" value="RNaseH_domain"/>
</dbReference>
<gene>
    <name evidence="9" type="ORF">BGAL_0165g00030</name>
</gene>
<evidence type="ECO:0000313" key="9">
    <source>
        <dbReference type="EMBL" id="THV50084.1"/>
    </source>
</evidence>
<dbReference type="GO" id="GO:0046872">
    <property type="term" value="F:metal ion binding"/>
    <property type="evidence" value="ECO:0007669"/>
    <property type="project" value="UniProtKB-KW"/>
</dbReference>
<dbReference type="InterPro" id="IPR036397">
    <property type="entry name" value="RNaseH_sf"/>
</dbReference>
<keyword evidence="4" id="KW-0540">Nuclease</keyword>
<dbReference type="GO" id="GO:0043137">
    <property type="term" value="P:DNA replication, removal of RNA primer"/>
    <property type="evidence" value="ECO:0007669"/>
    <property type="project" value="TreeGrafter"/>
</dbReference>
<dbReference type="Pfam" id="PF00075">
    <property type="entry name" value="RNase_H"/>
    <property type="match status" value="1"/>
</dbReference>
<evidence type="ECO:0000256" key="5">
    <source>
        <dbReference type="ARBA" id="ARBA00022723"/>
    </source>
</evidence>
<comment type="catalytic activity">
    <reaction evidence="1">
        <text>Endonucleolytic cleavage to 5'-phosphomonoester.</text>
        <dbReference type="EC" id="3.1.26.4"/>
    </reaction>
</comment>
<dbReference type="Gene3D" id="3.30.420.10">
    <property type="entry name" value="Ribonuclease H-like superfamily/Ribonuclease H"/>
    <property type="match status" value="1"/>
</dbReference>
<evidence type="ECO:0000256" key="7">
    <source>
        <dbReference type="ARBA" id="ARBA00022801"/>
    </source>
</evidence>
<keyword evidence="5" id="KW-0479">Metal-binding</keyword>
<dbReference type="CDD" id="cd13934">
    <property type="entry name" value="RNase_H_Dikarya_like"/>
    <property type="match status" value="1"/>
</dbReference>
<dbReference type="GO" id="GO:0003676">
    <property type="term" value="F:nucleic acid binding"/>
    <property type="evidence" value="ECO:0007669"/>
    <property type="project" value="InterPro"/>
</dbReference>
<dbReference type="Proteomes" id="UP000308671">
    <property type="component" value="Unassembled WGS sequence"/>
</dbReference>
<evidence type="ECO:0000256" key="1">
    <source>
        <dbReference type="ARBA" id="ARBA00000077"/>
    </source>
</evidence>
<evidence type="ECO:0000259" key="8">
    <source>
        <dbReference type="PROSITE" id="PS50879"/>
    </source>
</evidence>
<comment type="similarity">
    <text evidence="2">Belongs to the RNase H family.</text>
</comment>